<dbReference type="GO" id="GO:0006629">
    <property type="term" value="P:lipid metabolic process"/>
    <property type="evidence" value="ECO:0007669"/>
    <property type="project" value="InterPro"/>
</dbReference>
<dbReference type="GO" id="GO:0008081">
    <property type="term" value="F:phosphoric diester hydrolase activity"/>
    <property type="evidence" value="ECO:0007669"/>
    <property type="project" value="InterPro"/>
</dbReference>
<dbReference type="EMBL" id="LT934425">
    <property type="protein sequence ID" value="SOH03199.1"/>
    <property type="molecule type" value="Genomic_DNA"/>
</dbReference>
<dbReference type="GO" id="GO:0016491">
    <property type="term" value="F:oxidoreductase activity"/>
    <property type="evidence" value="ECO:0007669"/>
    <property type="project" value="TreeGrafter"/>
</dbReference>
<sequence length="594" mass="66905">MRINKKIRHIIIFLVFFLTTFAGQLYAENTQRVEIFAHRGILEETPENTFAALHRIAELGIDGVLVDIRSTKDGRLILMNDETIDRTTDGMGRVDRLLYSEIQQYDAGSWRGVEFEGERVPLLSDVLMFCKINKLKLILNIQQIFLEEQVAELINTYEMSSQVYLWGTMRNYSPKNARSFGKGLVYVSTDELNEEKLKQIRKEKKYAFTSLLESDDRRIIQRAIKRGVDVLLVDYPYVAMDVLDINTRLNTTTEIKKKAREKRPLSIDNNDPFIQTKIKTLLNTLQSEGEDESRTAAITLAVLPQKYTVPPLLKLFKKKSAKIRQNAVWALSFCGDNTIAPQIEPLLNDKNTIVRREAVLALKRLGAAQSIRALTDRFQRETEINVRYDIARALCTLGNQGSVFPILEMLKKEKSWLVKEACIEAAGNSGNDKAIAALYDILITDAESEASFARTKSAWALASMEEKAVPFLIKALHDNEESTRRKASWALIKTGNPAVPALIGALNDVNEHTRNRAAQILGWIGNASAVTPLMWSLKDKSPLVVSSAAWALGRIGTPKTLLSLKALINSGNEDVVESAFEAMGRIVERYKDIE</sequence>
<dbReference type="Gene3D" id="1.25.10.10">
    <property type="entry name" value="Leucine-rich Repeat Variant"/>
    <property type="match status" value="2"/>
</dbReference>
<evidence type="ECO:0000259" key="1">
    <source>
        <dbReference type="PROSITE" id="PS51704"/>
    </source>
</evidence>
<dbReference type="InterPro" id="IPR016024">
    <property type="entry name" value="ARM-type_fold"/>
</dbReference>
<dbReference type="InterPro" id="IPR030395">
    <property type="entry name" value="GP_PDE_dom"/>
</dbReference>
<gene>
    <name evidence="2" type="primary">glpQ_1</name>
    <name evidence="2" type="ORF">KSMBR1_0687</name>
</gene>
<dbReference type="InterPro" id="IPR017946">
    <property type="entry name" value="PLC-like_Pdiesterase_TIM-brl"/>
</dbReference>
<name>A0A2C9CBF1_KUEST</name>
<evidence type="ECO:0000313" key="2">
    <source>
        <dbReference type="EMBL" id="SOH03199.1"/>
    </source>
</evidence>
<dbReference type="AlphaFoldDB" id="A0A2C9CBF1"/>
<dbReference type="PANTHER" id="PTHR12697">
    <property type="entry name" value="PBS LYASE HEAT-LIKE PROTEIN"/>
    <property type="match status" value="1"/>
</dbReference>
<protein>
    <recommendedName>
        <fullName evidence="1">GP-PDE domain-containing protein</fullName>
    </recommendedName>
</protein>
<feature type="domain" description="GP-PDE" evidence="1">
    <location>
        <begin position="33"/>
        <end position="297"/>
    </location>
</feature>
<dbReference type="Proteomes" id="UP000221734">
    <property type="component" value="Chromosome Kuenenia_stuttgartiensis_MBR1"/>
</dbReference>
<dbReference type="SUPFAM" id="SSF48371">
    <property type="entry name" value="ARM repeat"/>
    <property type="match status" value="1"/>
</dbReference>
<dbReference type="Pfam" id="PF03009">
    <property type="entry name" value="GDPD"/>
    <property type="match status" value="1"/>
</dbReference>
<dbReference type="SUPFAM" id="SSF51695">
    <property type="entry name" value="PLC-like phosphodiesterases"/>
    <property type="match status" value="1"/>
</dbReference>
<proteinExistence type="predicted"/>
<organism evidence="2 3">
    <name type="scientific">Kuenenia stuttgartiensis</name>
    <dbReference type="NCBI Taxonomy" id="174633"/>
    <lineage>
        <taxon>Bacteria</taxon>
        <taxon>Pseudomonadati</taxon>
        <taxon>Planctomycetota</taxon>
        <taxon>Candidatus Brocadiia</taxon>
        <taxon>Candidatus Brocadiales</taxon>
        <taxon>Candidatus Brocadiaceae</taxon>
        <taxon>Candidatus Kuenenia</taxon>
    </lineage>
</organism>
<dbReference type="PROSITE" id="PS51704">
    <property type="entry name" value="GP_PDE"/>
    <property type="match status" value="1"/>
</dbReference>
<dbReference type="SMART" id="SM00567">
    <property type="entry name" value="EZ_HEAT"/>
    <property type="match status" value="8"/>
</dbReference>
<dbReference type="Gene3D" id="3.20.20.190">
    <property type="entry name" value="Phosphatidylinositol (PI) phosphodiesterase"/>
    <property type="match status" value="1"/>
</dbReference>
<keyword evidence="3" id="KW-1185">Reference proteome</keyword>
<reference evidence="3" key="1">
    <citation type="submission" date="2017-10" db="EMBL/GenBank/DDBJ databases">
        <authorList>
            <person name="Frank J."/>
        </authorList>
    </citation>
    <scope>NUCLEOTIDE SEQUENCE [LARGE SCALE GENOMIC DNA]</scope>
</reference>
<dbReference type="InterPro" id="IPR011989">
    <property type="entry name" value="ARM-like"/>
</dbReference>
<accession>A0A2C9CBF1</accession>
<dbReference type="InterPro" id="IPR004155">
    <property type="entry name" value="PBS_lyase_HEAT"/>
</dbReference>
<dbReference type="RefSeq" id="WP_099324073.1">
    <property type="nucleotide sequence ID" value="NZ_LT934425.1"/>
</dbReference>
<dbReference type="PANTHER" id="PTHR12697:SF5">
    <property type="entry name" value="DEOXYHYPUSINE HYDROXYLASE"/>
    <property type="match status" value="1"/>
</dbReference>
<evidence type="ECO:0000313" key="3">
    <source>
        <dbReference type="Proteomes" id="UP000221734"/>
    </source>
</evidence>
<dbReference type="KEGG" id="kst:KSMBR1_0687"/>
<dbReference type="OrthoDB" id="238714at2"/>
<dbReference type="Pfam" id="PF13646">
    <property type="entry name" value="HEAT_2"/>
    <property type="match status" value="3"/>
</dbReference>